<evidence type="ECO:0000313" key="1">
    <source>
        <dbReference type="EMBL" id="SDP22652.1"/>
    </source>
</evidence>
<dbReference type="OrthoDB" id="1666171at2"/>
<name>A0A1H0QZC1_SELRU</name>
<dbReference type="RefSeq" id="WP_074571975.1">
    <property type="nucleotide sequence ID" value="NZ_FNJQ01000010.1"/>
</dbReference>
<reference evidence="1 2" key="1">
    <citation type="submission" date="2016-10" db="EMBL/GenBank/DDBJ databases">
        <authorList>
            <person name="de Groot N.N."/>
        </authorList>
    </citation>
    <scope>NUCLEOTIDE SEQUENCE [LARGE SCALE GENOMIC DNA]</scope>
    <source>
        <strain evidence="1 2">S137</strain>
    </source>
</reference>
<organism evidence="1 2">
    <name type="scientific">Selenomonas ruminantium</name>
    <dbReference type="NCBI Taxonomy" id="971"/>
    <lineage>
        <taxon>Bacteria</taxon>
        <taxon>Bacillati</taxon>
        <taxon>Bacillota</taxon>
        <taxon>Negativicutes</taxon>
        <taxon>Selenomonadales</taxon>
        <taxon>Selenomonadaceae</taxon>
        <taxon>Selenomonas</taxon>
    </lineage>
</organism>
<sequence length="137" mass="15625">MNVTDIKGAAGITNIERTKAEGTDDFRCLFSGMVQEKLNSLTETLEEMNARRQEVKELRDQQNFTETVRHVLPDGTILVREYVDGKLDSSYRKKPHMKDVPDENQPLPRALDGTVLESQIKMKQVPTVRVFEDFAGQ</sequence>
<proteinExistence type="predicted"/>
<dbReference type="AlphaFoldDB" id="A0A1H0QZC1"/>
<dbReference type="EMBL" id="FNJQ01000010">
    <property type="protein sequence ID" value="SDP22652.1"/>
    <property type="molecule type" value="Genomic_DNA"/>
</dbReference>
<protein>
    <submittedName>
        <fullName evidence="1">Uncharacterized protein</fullName>
    </submittedName>
</protein>
<evidence type="ECO:0000313" key="2">
    <source>
        <dbReference type="Proteomes" id="UP000182412"/>
    </source>
</evidence>
<dbReference type="Proteomes" id="UP000182412">
    <property type="component" value="Unassembled WGS sequence"/>
</dbReference>
<gene>
    <name evidence="1" type="ORF">SAMN05216366_11027</name>
</gene>
<accession>A0A1H0QZC1</accession>